<dbReference type="SUPFAM" id="SSF50331">
    <property type="entry name" value="MOP-like"/>
    <property type="match status" value="1"/>
</dbReference>
<evidence type="ECO:0000256" key="4">
    <source>
        <dbReference type="ARBA" id="ARBA00022840"/>
    </source>
</evidence>
<feature type="domain" description="ABC transporter" evidence="5">
    <location>
        <begin position="6"/>
        <end position="247"/>
    </location>
</feature>
<gene>
    <name evidence="6" type="ORF">DU000_03445</name>
</gene>
<evidence type="ECO:0000259" key="5">
    <source>
        <dbReference type="PROSITE" id="PS50893"/>
    </source>
</evidence>
<comment type="caution">
    <text evidence="6">The sequence shown here is derived from an EMBL/GenBank/DDBJ whole genome shotgun (WGS) entry which is preliminary data.</text>
</comment>
<dbReference type="OrthoDB" id="5298774at2"/>
<evidence type="ECO:0000256" key="1">
    <source>
        <dbReference type="ARBA" id="ARBA00022448"/>
    </source>
</evidence>
<dbReference type="PANTHER" id="PTHR42781:SF4">
    <property type="entry name" value="SPERMIDINE_PUTRESCINE IMPORT ATP-BINDING PROTEIN POTA"/>
    <property type="match status" value="1"/>
</dbReference>
<dbReference type="SUPFAM" id="SSF52540">
    <property type="entry name" value="P-loop containing nucleoside triphosphate hydrolases"/>
    <property type="match status" value="1"/>
</dbReference>
<sequence length="396" mass="42701">MTSPLLHAENLRIEFTLPARQSQSQVLRVLQGLSLNLQAGEIGCLLGPSGCGKTTLLRAIAGFQKVQAGEIRLRGNVIASAHHHTPPEHRQIGLVFQEYALFPHLTIADNVAFGLQRLLKPARQARVDAMLSLVGLSAHAHKFPHELSGGQQQRVALARALAPQPTLLLLDEPFSNLDVALRERLSLEVRNILKEANATAILVTHDQQEAFAVADQVGVMHEGRILQWDTPYHLYHQPNSRFVADFVGQGVFVPGRIPAPSEAAGHTTAQVDIEIGALVMAEASAAQSADVSTIPEAASTSAARSKAQEVDVLLRPDDITHDDASPLQAEVVKKVFRGADFVYTLKLSSGQLILANVPSHHNHAIGEKIGIKLDADHVVTFPRISLPTPSATGLSH</sequence>
<dbReference type="SMART" id="SM00382">
    <property type="entry name" value="AAA"/>
    <property type="match status" value="1"/>
</dbReference>
<dbReference type="InterPro" id="IPR013611">
    <property type="entry name" value="Transp-assoc_OB_typ2"/>
</dbReference>
<accession>A0A368L895</accession>
<keyword evidence="1" id="KW-0813">Transport</keyword>
<dbReference type="GO" id="GO:0005524">
    <property type="term" value="F:ATP binding"/>
    <property type="evidence" value="ECO:0007669"/>
    <property type="project" value="UniProtKB-KW"/>
</dbReference>
<dbReference type="FunFam" id="3.40.50.300:FF:000425">
    <property type="entry name" value="Probable ABC transporter, ATP-binding subunit"/>
    <property type="match status" value="1"/>
</dbReference>
<keyword evidence="2" id="KW-0472">Membrane</keyword>
<dbReference type="EMBL" id="QPGB01000001">
    <property type="protein sequence ID" value="RCS59772.1"/>
    <property type="molecule type" value="Genomic_DNA"/>
</dbReference>
<proteinExistence type="predicted"/>
<dbReference type="InterPro" id="IPR050093">
    <property type="entry name" value="ABC_SmlMolc_Importer"/>
</dbReference>
<dbReference type="InterPro" id="IPR008995">
    <property type="entry name" value="Mo/tungstate-bd_C_term_dom"/>
</dbReference>
<dbReference type="Pfam" id="PF08402">
    <property type="entry name" value="TOBE_2"/>
    <property type="match status" value="1"/>
</dbReference>
<dbReference type="InterPro" id="IPR027417">
    <property type="entry name" value="P-loop_NTPase"/>
</dbReference>
<dbReference type="PANTHER" id="PTHR42781">
    <property type="entry name" value="SPERMIDINE/PUTRESCINE IMPORT ATP-BINDING PROTEIN POTA"/>
    <property type="match status" value="1"/>
</dbReference>
<keyword evidence="3" id="KW-0547">Nucleotide-binding</keyword>
<dbReference type="Gene3D" id="3.40.50.300">
    <property type="entry name" value="P-loop containing nucleotide triphosphate hydrolases"/>
    <property type="match status" value="1"/>
</dbReference>
<evidence type="ECO:0000313" key="6">
    <source>
        <dbReference type="EMBL" id="RCS59772.1"/>
    </source>
</evidence>
<name>A0A368L895_9BURK</name>
<keyword evidence="2" id="KW-1003">Cell membrane</keyword>
<protein>
    <submittedName>
        <fullName evidence="6">ABC transporter ATP-binding protein</fullName>
    </submittedName>
</protein>
<dbReference type="GO" id="GO:0016887">
    <property type="term" value="F:ATP hydrolysis activity"/>
    <property type="evidence" value="ECO:0007669"/>
    <property type="project" value="InterPro"/>
</dbReference>
<dbReference type="RefSeq" id="WP_114401920.1">
    <property type="nucleotide sequence ID" value="NZ_QPGB01000001.1"/>
</dbReference>
<organism evidence="6 7">
    <name type="scientific">Parvibium lacunae</name>
    <dbReference type="NCBI Taxonomy" id="1888893"/>
    <lineage>
        <taxon>Bacteria</taxon>
        <taxon>Pseudomonadati</taxon>
        <taxon>Pseudomonadota</taxon>
        <taxon>Betaproteobacteria</taxon>
        <taxon>Burkholderiales</taxon>
        <taxon>Alcaligenaceae</taxon>
        <taxon>Parvibium</taxon>
    </lineage>
</organism>
<evidence type="ECO:0000256" key="2">
    <source>
        <dbReference type="ARBA" id="ARBA00022475"/>
    </source>
</evidence>
<dbReference type="GO" id="GO:0022857">
    <property type="term" value="F:transmembrane transporter activity"/>
    <property type="evidence" value="ECO:0007669"/>
    <property type="project" value="InterPro"/>
</dbReference>
<dbReference type="Proteomes" id="UP000252357">
    <property type="component" value="Unassembled WGS sequence"/>
</dbReference>
<dbReference type="Gene3D" id="2.40.50.100">
    <property type="match status" value="1"/>
</dbReference>
<dbReference type="PROSITE" id="PS50893">
    <property type="entry name" value="ABC_TRANSPORTER_2"/>
    <property type="match status" value="1"/>
</dbReference>
<dbReference type="AlphaFoldDB" id="A0A368L895"/>
<dbReference type="InterPro" id="IPR003439">
    <property type="entry name" value="ABC_transporter-like_ATP-bd"/>
</dbReference>
<dbReference type="InterPro" id="IPR017871">
    <property type="entry name" value="ABC_transporter-like_CS"/>
</dbReference>
<dbReference type="InterPro" id="IPR003593">
    <property type="entry name" value="AAA+_ATPase"/>
</dbReference>
<keyword evidence="4 6" id="KW-0067">ATP-binding</keyword>
<dbReference type="Pfam" id="PF00005">
    <property type="entry name" value="ABC_tran"/>
    <property type="match status" value="1"/>
</dbReference>
<dbReference type="PROSITE" id="PS00211">
    <property type="entry name" value="ABC_TRANSPORTER_1"/>
    <property type="match status" value="1"/>
</dbReference>
<evidence type="ECO:0000313" key="7">
    <source>
        <dbReference type="Proteomes" id="UP000252357"/>
    </source>
</evidence>
<evidence type="ECO:0000256" key="3">
    <source>
        <dbReference type="ARBA" id="ARBA00022741"/>
    </source>
</evidence>
<dbReference type="GO" id="GO:0015697">
    <property type="term" value="P:quaternary ammonium group transport"/>
    <property type="evidence" value="ECO:0007669"/>
    <property type="project" value="UniProtKB-ARBA"/>
</dbReference>
<reference evidence="6 7" key="1">
    <citation type="journal article" date="2018" name="Int. J. Syst. Evol. Microbiol.">
        <title>Parvibium lacunae gen. nov., sp. nov., a new member of the family Alcaligenaceae isolated from a freshwater pond.</title>
        <authorList>
            <person name="Chen W.M."/>
            <person name="Xie P.B."/>
            <person name="Hsu M.Y."/>
            <person name="Sheu S.Y."/>
        </authorList>
    </citation>
    <scope>NUCLEOTIDE SEQUENCE [LARGE SCALE GENOMIC DNA]</scope>
    <source>
        <strain evidence="6 7">KMB9</strain>
    </source>
</reference>
<keyword evidence="7" id="KW-1185">Reference proteome</keyword>
<dbReference type="GO" id="GO:0043190">
    <property type="term" value="C:ATP-binding cassette (ABC) transporter complex"/>
    <property type="evidence" value="ECO:0007669"/>
    <property type="project" value="InterPro"/>
</dbReference>